<dbReference type="InterPro" id="IPR000045">
    <property type="entry name" value="Prepilin_IV_endopep_pep"/>
</dbReference>
<evidence type="ECO:0000313" key="13">
    <source>
        <dbReference type="EMBL" id="OYV03413.1"/>
    </source>
</evidence>
<dbReference type="PANTHER" id="PTHR30487">
    <property type="entry name" value="TYPE 4 PREPILIN-LIKE PROTEINS LEADER PEPTIDE-PROCESSING ENZYME"/>
    <property type="match status" value="1"/>
</dbReference>
<dbReference type="GO" id="GO:0032259">
    <property type="term" value="P:methylation"/>
    <property type="evidence" value="ECO:0007669"/>
    <property type="project" value="UniProtKB-KW"/>
</dbReference>
<dbReference type="EMBL" id="NMUJ01000007">
    <property type="protein sequence ID" value="OYV03413.1"/>
    <property type="molecule type" value="Genomic_DNA"/>
</dbReference>
<feature type="transmembrane region" description="Helical" evidence="10">
    <location>
        <begin position="187"/>
        <end position="217"/>
    </location>
</feature>
<dbReference type="GO" id="GO:0006465">
    <property type="term" value="P:signal peptide processing"/>
    <property type="evidence" value="ECO:0007669"/>
    <property type="project" value="TreeGrafter"/>
</dbReference>
<sequence>MYLHVNNILWLAAFFILGAIFGSFFNVCIYRIPRKKSIISPRSHCPMCGHTIPWYDNIPIISYILLKGKCRFCGATIPLRYLTVELLTACMFSLCFYIFGVGLKLLITLVLLSFLLVTAFIDIEMGIIPNTIVLPGMAIGVILNTVQGKIIDSLLGLLTGGIVVYILSVMGKILFKKDAIGGGDMKLLAMIGAYIGWYLTLWVLFLASFIGLIYAIFSRKRKLMFAPFLAIATFILLILRHP</sequence>
<dbReference type="InterPro" id="IPR050882">
    <property type="entry name" value="Prepilin_peptidase/N-MTase"/>
</dbReference>
<evidence type="ECO:0000256" key="8">
    <source>
        <dbReference type="RuleBase" id="RU003793"/>
    </source>
</evidence>
<dbReference type="GO" id="GO:0004190">
    <property type="term" value="F:aspartic-type endopeptidase activity"/>
    <property type="evidence" value="ECO:0007669"/>
    <property type="project" value="UniProtKB-EC"/>
</dbReference>
<comment type="catalytic activity">
    <reaction evidence="9">
        <text>Typically cleaves a -Gly-|-Phe- bond to release an N-terminal, basic peptide of 5-8 residues from type IV prepilin, and then N-methylates the new N-terminal amino group, the methyl donor being S-adenosyl-L-methionine.</text>
        <dbReference type="EC" id="3.4.23.43"/>
    </reaction>
</comment>
<accession>A0A257LUS1</accession>
<keyword evidence="9" id="KW-0378">Hydrolase</keyword>
<evidence type="ECO:0000256" key="1">
    <source>
        <dbReference type="ARBA" id="ARBA00004429"/>
    </source>
</evidence>
<protein>
    <recommendedName>
        <fullName evidence="9">Prepilin leader peptidase/N-methyltransferase</fullName>
        <ecNumber evidence="9">2.1.1.-</ecNumber>
        <ecNumber evidence="9">3.4.23.43</ecNumber>
    </recommendedName>
</protein>
<dbReference type="PRINTS" id="PR00864">
    <property type="entry name" value="PREPILNPTASE"/>
</dbReference>
<dbReference type="Pfam" id="PF01478">
    <property type="entry name" value="Peptidase_A24"/>
    <property type="match status" value="1"/>
</dbReference>
<dbReference type="EC" id="3.4.23.43" evidence="9"/>
<evidence type="ECO:0000313" key="14">
    <source>
        <dbReference type="Proteomes" id="UP000216312"/>
    </source>
</evidence>
<keyword evidence="3" id="KW-1003">Cell membrane</keyword>
<evidence type="ECO:0000256" key="2">
    <source>
        <dbReference type="ARBA" id="ARBA00005801"/>
    </source>
</evidence>
<dbReference type="GO" id="GO:0008168">
    <property type="term" value="F:methyltransferase activity"/>
    <property type="evidence" value="ECO:0007669"/>
    <property type="project" value="UniProtKB-KW"/>
</dbReference>
<evidence type="ECO:0000256" key="7">
    <source>
        <dbReference type="ARBA" id="ARBA00023136"/>
    </source>
</evidence>
<comment type="caution">
    <text evidence="13">The sequence shown here is derived from an EMBL/GenBank/DDBJ whole genome shotgun (WGS) entry which is preliminary data.</text>
</comment>
<keyword evidence="9" id="KW-0645">Protease</keyword>
<keyword evidence="7 10" id="KW-0472">Membrane</keyword>
<dbReference type="InterPro" id="IPR010627">
    <property type="entry name" value="Prepilin_pept_A24_N"/>
</dbReference>
<dbReference type="InterPro" id="IPR014032">
    <property type="entry name" value="Peptidase_A24A_bac"/>
</dbReference>
<gene>
    <name evidence="13" type="ORF">CGW93_01200</name>
</gene>
<evidence type="ECO:0000256" key="3">
    <source>
        <dbReference type="ARBA" id="ARBA00022475"/>
    </source>
</evidence>
<feature type="transmembrane region" description="Helical" evidence="10">
    <location>
        <begin position="12"/>
        <end position="32"/>
    </location>
</feature>
<keyword evidence="9" id="KW-0489">Methyltransferase</keyword>
<feature type="transmembrane region" description="Helical" evidence="10">
    <location>
        <begin position="154"/>
        <end position="175"/>
    </location>
</feature>
<dbReference type="EC" id="2.1.1.-" evidence="9"/>
<dbReference type="Gene3D" id="1.20.120.1220">
    <property type="match status" value="1"/>
</dbReference>
<evidence type="ECO:0000256" key="6">
    <source>
        <dbReference type="ARBA" id="ARBA00022989"/>
    </source>
</evidence>
<comment type="subcellular location">
    <subcellularLocation>
        <location evidence="1">Cell inner membrane</location>
        <topology evidence="1">Multi-pass membrane protein</topology>
    </subcellularLocation>
    <subcellularLocation>
        <location evidence="9">Cell membrane</location>
        <topology evidence="9">Multi-pass membrane protein</topology>
    </subcellularLocation>
</comment>
<keyword evidence="4" id="KW-0997">Cell inner membrane</keyword>
<dbReference type="AlphaFoldDB" id="A0A257LUS1"/>
<evidence type="ECO:0000256" key="4">
    <source>
        <dbReference type="ARBA" id="ARBA00022519"/>
    </source>
</evidence>
<dbReference type="PANTHER" id="PTHR30487:SF0">
    <property type="entry name" value="PREPILIN LEADER PEPTIDASE_N-METHYLTRANSFERASE-RELATED"/>
    <property type="match status" value="1"/>
</dbReference>
<feature type="domain" description="Prepilin type IV endopeptidase peptidase" evidence="11">
    <location>
        <begin position="109"/>
        <end position="216"/>
    </location>
</feature>
<evidence type="ECO:0000256" key="10">
    <source>
        <dbReference type="SAM" id="Phobius"/>
    </source>
</evidence>
<dbReference type="GO" id="GO:0005886">
    <property type="term" value="C:plasma membrane"/>
    <property type="evidence" value="ECO:0007669"/>
    <property type="project" value="UniProtKB-SubCell"/>
</dbReference>
<organism evidence="13 14">
    <name type="scientific">candidate division WOR-3 bacterium 4484_18</name>
    <dbReference type="NCBI Taxonomy" id="2020626"/>
    <lineage>
        <taxon>Bacteria</taxon>
        <taxon>Bacteria division WOR-3</taxon>
    </lineage>
</organism>
<name>A0A257LUS1_UNCW3</name>
<feature type="transmembrane region" description="Helical" evidence="10">
    <location>
        <begin position="130"/>
        <end position="148"/>
    </location>
</feature>
<evidence type="ECO:0000259" key="12">
    <source>
        <dbReference type="Pfam" id="PF06750"/>
    </source>
</evidence>
<dbReference type="Proteomes" id="UP000216312">
    <property type="component" value="Unassembled WGS sequence"/>
</dbReference>
<comment type="similarity">
    <text evidence="2 8">Belongs to the peptidase A24 family.</text>
</comment>
<evidence type="ECO:0000256" key="5">
    <source>
        <dbReference type="ARBA" id="ARBA00022692"/>
    </source>
</evidence>
<keyword evidence="9" id="KW-0511">Multifunctional enzyme</keyword>
<keyword evidence="5 9" id="KW-0812">Transmembrane</keyword>
<evidence type="ECO:0000256" key="9">
    <source>
        <dbReference type="RuleBase" id="RU003794"/>
    </source>
</evidence>
<evidence type="ECO:0000259" key="11">
    <source>
        <dbReference type="Pfam" id="PF01478"/>
    </source>
</evidence>
<dbReference type="Pfam" id="PF06750">
    <property type="entry name" value="A24_N_bact"/>
    <property type="match status" value="1"/>
</dbReference>
<proteinExistence type="inferred from homology"/>
<feature type="transmembrane region" description="Helical" evidence="10">
    <location>
        <begin position="105"/>
        <end position="123"/>
    </location>
</feature>
<reference evidence="14" key="1">
    <citation type="submission" date="2017-07" db="EMBL/GenBank/DDBJ databases">
        <title>Novel pathways for hydrocarbon cycling and metabolic interdependencies in hydrothermal sediment communities.</title>
        <authorList>
            <person name="Dombrowski N."/>
            <person name="Seitz K."/>
            <person name="Teske A."/>
            <person name="Baker B."/>
        </authorList>
    </citation>
    <scope>NUCLEOTIDE SEQUENCE [LARGE SCALE GENOMIC DNA]</scope>
</reference>
<keyword evidence="6 10" id="KW-1133">Transmembrane helix</keyword>
<comment type="function">
    <text evidence="9">Plays an essential role in type IV pili and type II pseudopili formation by proteolytically removing the leader sequence from substrate proteins and subsequently monomethylating the alpha-amino group of the newly exposed N-terminal phenylalanine.</text>
</comment>
<feature type="domain" description="Prepilin peptidase A24 N-terminal" evidence="12">
    <location>
        <begin position="16"/>
        <end position="98"/>
    </location>
</feature>
<feature type="transmembrane region" description="Helical" evidence="10">
    <location>
        <begin position="223"/>
        <end position="239"/>
    </location>
</feature>
<keyword evidence="9" id="KW-0808">Transferase</keyword>